<evidence type="ECO:0000313" key="1">
    <source>
        <dbReference type="EMBL" id="CAB1450172.1"/>
    </source>
</evidence>
<evidence type="ECO:0000313" key="2">
    <source>
        <dbReference type="Proteomes" id="UP001153269"/>
    </source>
</evidence>
<dbReference type="AlphaFoldDB" id="A0A9N7VCM7"/>
<accession>A0A9N7VCM7</accession>
<name>A0A9N7VCM7_PLEPL</name>
<sequence>MSLVGGEADTCLPYRPWSCSQGAWAASPTCPASGETLRTTTPICLTSGEPRGGGLASSPCPWGRGYVEGVHLHHRGSISSGESCQKQSFRFWLRVGEPRGKHHCHTDI</sequence>
<keyword evidence="2" id="KW-1185">Reference proteome</keyword>
<proteinExistence type="predicted"/>
<organism evidence="1 2">
    <name type="scientific">Pleuronectes platessa</name>
    <name type="common">European plaice</name>
    <dbReference type="NCBI Taxonomy" id="8262"/>
    <lineage>
        <taxon>Eukaryota</taxon>
        <taxon>Metazoa</taxon>
        <taxon>Chordata</taxon>
        <taxon>Craniata</taxon>
        <taxon>Vertebrata</taxon>
        <taxon>Euteleostomi</taxon>
        <taxon>Actinopterygii</taxon>
        <taxon>Neopterygii</taxon>
        <taxon>Teleostei</taxon>
        <taxon>Neoteleostei</taxon>
        <taxon>Acanthomorphata</taxon>
        <taxon>Carangaria</taxon>
        <taxon>Pleuronectiformes</taxon>
        <taxon>Pleuronectoidei</taxon>
        <taxon>Pleuronectidae</taxon>
        <taxon>Pleuronectes</taxon>
    </lineage>
</organism>
<gene>
    <name evidence="1" type="ORF">PLEPLA_LOCUS37861</name>
</gene>
<dbReference type="EMBL" id="CADEAL010004044">
    <property type="protein sequence ID" value="CAB1450172.1"/>
    <property type="molecule type" value="Genomic_DNA"/>
</dbReference>
<reference evidence="1" key="1">
    <citation type="submission" date="2020-03" db="EMBL/GenBank/DDBJ databases">
        <authorList>
            <person name="Weist P."/>
        </authorList>
    </citation>
    <scope>NUCLEOTIDE SEQUENCE</scope>
</reference>
<dbReference type="Proteomes" id="UP001153269">
    <property type="component" value="Unassembled WGS sequence"/>
</dbReference>
<comment type="caution">
    <text evidence="1">The sequence shown here is derived from an EMBL/GenBank/DDBJ whole genome shotgun (WGS) entry which is preliminary data.</text>
</comment>
<protein>
    <submittedName>
        <fullName evidence="1">Uncharacterized protein</fullName>
    </submittedName>
</protein>